<dbReference type="CDD" id="cd12378">
    <property type="entry name" value="RRM1_I_PABPs"/>
    <property type="match status" value="1"/>
</dbReference>
<keyword evidence="6 7" id="KW-0694">RNA-binding</keyword>
<feature type="region of interest" description="Disordered" evidence="9">
    <location>
        <begin position="458"/>
        <end position="570"/>
    </location>
</feature>
<keyword evidence="13" id="KW-1185">Reference proteome</keyword>
<dbReference type="InterPro" id="IPR006515">
    <property type="entry name" value="PABP_1234"/>
</dbReference>
<dbReference type="CDD" id="cd12381">
    <property type="entry name" value="RRM4_I_PABPs"/>
    <property type="match status" value="1"/>
</dbReference>
<dbReference type="CDD" id="cd12379">
    <property type="entry name" value="RRM2_I_PABPs"/>
    <property type="match status" value="1"/>
</dbReference>
<evidence type="ECO:0000256" key="4">
    <source>
        <dbReference type="ARBA" id="ARBA00022737"/>
    </source>
</evidence>
<dbReference type="Gene3D" id="1.10.1900.10">
    <property type="entry name" value="c-terminal domain of poly(a) binding protein"/>
    <property type="match status" value="1"/>
</dbReference>
<feature type="domain" description="RRM" evidence="10">
    <location>
        <begin position="52"/>
        <end position="130"/>
    </location>
</feature>
<dbReference type="FunFam" id="3.30.70.330:FF:000648">
    <property type="entry name" value="Polyadenylate-binding protein"/>
    <property type="match status" value="1"/>
</dbReference>
<feature type="compositionally biased region" description="Low complexity" evidence="9">
    <location>
        <begin position="530"/>
        <end position="544"/>
    </location>
</feature>
<feature type="domain" description="RRM" evidence="10">
    <location>
        <begin position="336"/>
        <end position="413"/>
    </location>
</feature>
<reference evidence="12 13" key="1">
    <citation type="journal article" date="2016" name="Mol. Biol. Evol.">
        <title>Genome-Wide Survey of Gut Fungi (Harpellales) Reveals the First Horizontally Transferred Ubiquitin Gene from a Mosquito Host.</title>
        <authorList>
            <person name="Wang Y."/>
            <person name="White M.M."/>
            <person name="Kvist S."/>
            <person name="Moncalvo J.M."/>
        </authorList>
    </citation>
    <scope>NUCLEOTIDE SEQUENCE [LARGE SCALE GENOMIC DNA]</scope>
    <source>
        <strain evidence="12 13">ALG-7-W6</strain>
    </source>
</reference>
<dbReference type="InterPro" id="IPR003954">
    <property type="entry name" value="RRM_euk-type"/>
</dbReference>
<evidence type="ECO:0000313" key="12">
    <source>
        <dbReference type="EMBL" id="OLY81075.1"/>
    </source>
</evidence>
<dbReference type="SMART" id="SM00517">
    <property type="entry name" value="PolyA"/>
    <property type="match status" value="1"/>
</dbReference>
<dbReference type="FunFam" id="3.30.70.330:FF:000003">
    <property type="entry name" value="Polyadenylate-binding protein"/>
    <property type="match status" value="1"/>
</dbReference>
<dbReference type="Pfam" id="PF00076">
    <property type="entry name" value="RRM_1"/>
    <property type="match status" value="4"/>
</dbReference>
<name>A0A1R0GW32_9FUNG</name>
<dbReference type="SUPFAM" id="SSF54928">
    <property type="entry name" value="RNA-binding domain, RBD"/>
    <property type="match status" value="2"/>
</dbReference>
<dbReference type="InterPro" id="IPR000504">
    <property type="entry name" value="RRM_dom"/>
</dbReference>
<feature type="domain" description="PABC" evidence="11">
    <location>
        <begin position="574"/>
        <end position="651"/>
    </location>
</feature>
<dbReference type="NCBIfam" id="TIGR01628">
    <property type="entry name" value="PABP-1234"/>
    <property type="match status" value="1"/>
</dbReference>
<evidence type="ECO:0000256" key="7">
    <source>
        <dbReference type="PROSITE-ProRule" id="PRU00176"/>
    </source>
</evidence>
<comment type="subcellular location">
    <subcellularLocation>
        <location evidence="1 8">Cytoplasm</location>
    </subcellularLocation>
</comment>
<dbReference type="Proteomes" id="UP000187455">
    <property type="component" value="Unassembled WGS sequence"/>
</dbReference>
<dbReference type="GO" id="GO:0006417">
    <property type="term" value="P:regulation of translation"/>
    <property type="evidence" value="ECO:0007669"/>
    <property type="project" value="UniProtKB-KW"/>
</dbReference>
<keyword evidence="3 8" id="KW-0963">Cytoplasm</keyword>
<evidence type="ECO:0000256" key="6">
    <source>
        <dbReference type="ARBA" id="ARBA00022884"/>
    </source>
</evidence>
<organism evidence="12 13">
    <name type="scientific">Smittium mucronatum</name>
    <dbReference type="NCBI Taxonomy" id="133383"/>
    <lineage>
        <taxon>Eukaryota</taxon>
        <taxon>Fungi</taxon>
        <taxon>Fungi incertae sedis</taxon>
        <taxon>Zoopagomycota</taxon>
        <taxon>Kickxellomycotina</taxon>
        <taxon>Harpellomycetes</taxon>
        <taxon>Harpellales</taxon>
        <taxon>Legeriomycetaceae</taxon>
        <taxon>Smittium</taxon>
    </lineage>
</organism>
<evidence type="ECO:0000256" key="2">
    <source>
        <dbReference type="ARBA" id="ARBA00008557"/>
    </source>
</evidence>
<dbReference type="FunFam" id="3.30.70.330:FF:000091">
    <property type="entry name" value="Polyadenylate-binding protein"/>
    <property type="match status" value="1"/>
</dbReference>
<dbReference type="EMBL" id="LSSL01002809">
    <property type="protein sequence ID" value="OLY81075.1"/>
    <property type="molecule type" value="Genomic_DNA"/>
</dbReference>
<feature type="domain" description="RRM" evidence="10">
    <location>
        <begin position="233"/>
        <end position="310"/>
    </location>
</feature>
<dbReference type="OrthoDB" id="19742at2759"/>
<feature type="compositionally biased region" description="Low complexity" evidence="9">
    <location>
        <begin position="662"/>
        <end position="671"/>
    </location>
</feature>
<protein>
    <recommendedName>
        <fullName evidence="8">Polyadenylate-binding protein</fullName>
        <shortName evidence="8">PABP</shortName>
    </recommendedName>
</protein>
<comment type="function">
    <text evidence="8">Binds the poly(A) tail of mRNA.</text>
</comment>
<dbReference type="Pfam" id="PF00658">
    <property type="entry name" value="MLLE"/>
    <property type="match status" value="1"/>
</dbReference>
<dbReference type="InterPro" id="IPR036053">
    <property type="entry name" value="PABP-dom"/>
</dbReference>
<dbReference type="GO" id="GO:0005737">
    <property type="term" value="C:cytoplasm"/>
    <property type="evidence" value="ECO:0007669"/>
    <property type="project" value="UniProtKB-SubCell"/>
</dbReference>
<dbReference type="PROSITE" id="PS50102">
    <property type="entry name" value="RRM"/>
    <property type="match status" value="4"/>
</dbReference>
<proteinExistence type="inferred from homology"/>
<feature type="region of interest" description="Disordered" evidence="9">
    <location>
        <begin position="648"/>
        <end position="671"/>
    </location>
</feature>
<dbReference type="InterPro" id="IPR045305">
    <property type="entry name" value="RRM2_I_PABPs"/>
</dbReference>
<sequence length="671" mass="73643">MSETVPPVESVEAVSPVAPVDPVEQAPQAASDLAAPSEGFVSSTPVMPFASASLYVGELDESVTEAVLFELFSIIGSVASIRVCRDALTRRSLGYAYVNYHNRADGQRALDTLNYTGIKGRPCRIMWSQRDPSVRKGGQGNIFIKNLDESIDNKALHDTFSAFGNILSCKVAVDSEGHSRGYGFVHYETNESAEMAIENVNGMLLNEKQVYVGYHISRRERLSKVEERRNKFTNVYVKNLDEAVTDDDLKKLFEPFGEISSAAVSRDESGESKGFGFVDFVDHESAAKAVEDLHDSLHFGKTLFVSRAQKKSERSEELRQQFEQLKIEKLNKYQGVNLYIKNFDDDVDDIKLRQEFSVYGVITSTKVMRDAQGKSRGFGFVCFSSPDEAIKAVTEMNGRMWGSKPIYVALAQRKDQRRSQLEAMSRQIRIGGQMNNIGSNIYNNNNIYFPPNQGYPVQRGVGFNPSGMQRPIRYNGTQSGPQQSYNSVNAVPNQFNALNSYPINNNQRPPRARNPRSVSRGGYQGSAPASRNGSSGRGGSRNYRQQNSSDSKSDQPESADGFAAVSSGDQETTPISITAAALAAASSEEQKNIIGEALFPTVLSMHGEAAGKITGMILEMENSELLYLLENAEALNAKIEEAVSVLAAQDAKEQSGADAESEAQTETQTEA</sequence>
<evidence type="ECO:0000256" key="3">
    <source>
        <dbReference type="ARBA" id="ARBA00022490"/>
    </source>
</evidence>
<evidence type="ECO:0000256" key="1">
    <source>
        <dbReference type="ARBA" id="ARBA00004496"/>
    </source>
</evidence>
<evidence type="ECO:0000259" key="10">
    <source>
        <dbReference type="PROSITE" id="PS50102"/>
    </source>
</evidence>
<gene>
    <name evidence="12" type="ORF">AYI68_g4823</name>
</gene>
<dbReference type="Gene3D" id="3.30.70.330">
    <property type="match status" value="4"/>
</dbReference>
<comment type="caution">
    <text evidence="12">The sequence shown here is derived from an EMBL/GenBank/DDBJ whole genome shotgun (WGS) entry which is preliminary data.</text>
</comment>
<dbReference type="InterPro" id="IPR012677">
    <property type="entry name" value="Nucleotide-bd_a/b_plait_sf"/>
</dbReference>
<evidence type="ECO:0000256" key="8">
    <source>
        <dbReference type="RuleBase" id="RU362004"/>
    </source>
</evidence>
<keyword evidence="5" id="KW-0810">Translation regulation</keyword>
<evidence type="ECO:0000256" key="9">
    <source>
        <dbReference type="SAM" id="MobiDB-lite"/>
    </source>
</evidence>
<dbReference type="SUPFAM" id="SSF63570">
    <property type="entry name" value="PABC (PABP) domain"/>
    <property type="match status" value="1"/>
</dbReference>
<dbReference type="InterPro" id="IPR034364">
    <property type="entry name" value="PABP_RRM1"/>
</dbReference>
<feature type="compositionally biased region" description="Polar residues" evidence="9">
    <location>
        <begin position="475"/>
        <end position="501"/>
    </location>
</feature>
<evidence type="ECO:0000313" key="13">
    <source>
        <dbReference type="Proteomes" id="UP000187455"/>
    </source>
</evidence>
<dbReference type="SMART" id="SM00361">
    <property type="entry name" value="RRM_1"/>
    <property type="match status" value="4"/>
</dbReference>
<dbReference type="CDD" id="cd12380">
    <property type="entry name" value="RRM3_I_PABPs"/>
    <property type="match status" value="1"/>
</dbReference>
<dbReference type="AlphaFoldDB" id="A0A1R0GW32"/>
<accession>A0A1R0GW32</accession>
<keyword evidence="4" id="KW-0677">Repeat</keyword>
<dbReference type="PANTHER" id="PTHR24012">
    <property type="entry name" value="RNA BINDING PROTEIN"/>
    <property type="match status" value="1"/>
</dbReference>
<dbReference type="SMART" id="SM00360">
    <property type="entry name" value="RRM"/>
    <property type="match status" value="4"/>
</dbReference>
<dbReference type="STRING" id="133383.A0A1R0GW32"/>
<dbReference type="InterPro" id="IPR002004">
    <property type="entry name" value="PABP_HYD_C"/>
</dbReference>
<comment type="similarity">
    <text evidence="2 8">Belongs to the polyadenylate-binding protein type-1 family.</text>
</comment>
<dbReference type="GO" id="GO:0003723">
    <property type="term" value="F:RNA binding"/>
    <property type="evidence" value="ECO:0007669"/>
    <property type="project" value="UniProtKB-UniRule"/>
</dbReference>
<evidence type="ECO:0000256" key="5">
    <source>
        <dbReference type="ARBA" id="ARBA00022845"/>
    </source>
</evidence>
<dbReference type="InterPro" id="IPR035979">
    <property type="entry name" value="RBD_domain_sf"/>
</dbReference>
<dbReference type="PROSITE" id="PS51309">
    <property type="entry name" value="PABC"/>
    <property type="match status" value="1"/>
</dbReference>
<feature type="domain" description="RRM" evidence="10">
    <location>
        <begin position="140"/>
        <end position="217"/>
    </location>
</feature>
<evidence type="ECO:0000259" key="11">
    <source>
        <dbReference type="PROSITE" id="PS51309"/>
    </source>
</evidence>